<dbReference type="InterPro" id="IPR050789">
    <property type="entry name" value="Diverse_Enzym_Activities"/>
</dbReference>
<dbReference type="InterPro" id="IPR012338">
    <property type="entry name" value="Beta-lactam/transpept-like"/>
</dbReference>
<dbReference type="Proteomes" id="UP000614424">
    <property type="component" value="Unassembled WGS sequence"/>
</dbReference>
<dbReference type="SUPFAM" id="SSF56601">
    <property type="entry name" value="beta-lactamase/transpeptidase-like"/>
    <property type="match status" value="1"/>
</dbReference>
<dbReference type="Gene3D" id="3.40.710.10">
    <property type="entry name" value="DD-peptidase/beta-lactamase superfamily"/>
    <property type="match status" value="1"/>
</dbReference>
<name>A0A8J6TFM2_9BACT</name>
<dbReference type="PANTHER" id="PTHR43283:SF11">
    <property type="entry name" value="BETA-LACTAMASE-RELATED DOMAIN-CONTAINING PROTEIN"/>
    <property type="match status" value="1"/>
</dbReference>
<comment type="caution">
    <text evidence="3">The sequence shown here is derived from an EMBL/GenBank/DDBJ whole genome shotgun (WGS) entry which is preliminary data.</text>
</comment>
<dbReference type="EMBL" id="JACNJZ010000095">
    <property type="protein sequence ID" value="MBC8317647.1"/>
    <property type="molecule type" value="Genomic_DNA"/>
</dbReference>
<feature type="domain" description="Beta-lactamase-related" evidence="2">
    <location>
        <begin position="31"/>
        <end position="350"/>
    </location>
</feature>
<evidence type="ECO:0000313" key="3">
    <source>
        <dbReference type="EMBL" id="MBC8317647.1"/>
    </source>
</evidence>
<keyword evidence="1 3" id="KW-0378">Hydrolase</keyword>
<gene>
    <name evidence="3" type="ORF">H8E41_07045</name>
</gene>
<evidence type="ECO:0000313" key="4">
    <source>
        <dbReference type="Proteomes" id="UP000614424"/>
    </source>
</evidence>
<dbReference type="AlphaFoldDB" id="A0A8J6TFM2"/>
<organism evidence="3 4">
    <name type="scientific">Candidatus Desulfobia pelagia</name>
    <dbReference type="NCBI Taxonomy" id="2841692"/>
    <lineage>
        <taxon>Bacteria</taxon>
        <taxon>Pseudomonadati</taxon>
        <taxon>Thermodesulfobacteriota</taxon>
        <taxon>Desulfobulbia</taxon>
        <taxon>Desulfobulbales</taxon>
        <taxon>Desulfobulbaceae</taxon>
        <taxon>Candidatus Desulfobia</taxon>
    </lineage>
</organism>
<evidence type="ECO:0000259" key="2">
    <source>
        <dbReference type="Pfam" id="PF00144"/>
    </source>
</evidence>
<protein>
    <submittedName>
        <fullName evidence="3">Serine hydrolase</fullName>
    </submittedName>
</protein>
<dbReference type="GO" id="GO:0016787">
    <property type="term" value="F:hydrolase activity"/>
    <property type="evidence" value="ECO:0007669"/>
    <property type="project" value="UniProtKB-KW"/>
</dbReference>
<dbReference type="Pfam" id="PF00144">
    <property type="entry name" value="Beta-lactamase"/>
    <property type="match status" value="1"/>
</dbReference>
<accession>A0A8J6TFM2</accession>
<reference evidence="3 4" key="1">
    <citation type="submission" date="2020-08" db="EMBL/GenBank/DDBJ databases">
        <title>Bridging the membrane lipid divide: bacteria of the FCB group superphylum have the potential to synthesize archaeal ether lipids.</title>
        <authorList>
            <person name="Villanueva L."/>
            <person name="Von Meijenfeldt F.A.B."/>
            <person name="Westbye A.B."/>
            <person name="Yadav S."/>
            <person name="Hopmans E.C."/>
            <person name="Dutilh B.E."/>
            <person name="Sinninghe Damste J.S."/>
        </authorList>
    </citation>
    <scope>NUCLEOTIDE SEQUENCE [LARGE SCALE GENOMIC DNA]</scope>
    <source>
        <strain evidence="3">NIOZ-UU47</strain>
    </source>
</reference>
<evidence type="ECO:0000256" key="1">
    <source>
        <dbReference type="ARBA" id="ARBA00022801"/>
    </source>
</evidence>
<sequence length="377" mass="42514">MKVENIFCELQKEMNALFKSAVCEKYFSGAAVGVSLFSGKKRETFTGCYGTPSFYSSENIHTSTFFDLASLTKPLATTMAVLCLIKEKKIYPDEKIGNFFGSGFSLETKDITISDILNHSSGLPSYRVFYKDIIGLPLSERKERLCQLVLKEPFEYTPHTQSLYSDLGFMLLDSIVEKRAGMSLEKYLQKKMPEYFGVSKGLVFNPMEKKITNCACTEKCSWRKKVLCGEVDDENTWAVGGISGQAGLFGTIESVVSITNHILDVWLGKEKDKNIERETLKLFLESRKTKNSSWAMGFDTPSPEYSSGGKYLSRNSVGHLGFTGTSFWIDPDKELVMVLLTNRVHPSRENNAIRKFRPLFHDKVIEKLGLAEKEAKE</sequence>
<proteinExistence type="predicted"/>
<dbReference type="InterPro" id="IPR001466">
    <property type="entry name" value="Beta-lactam-related"/>
</dbReference>
<dbReference type="PANTHER" id="PTHR43283">
    <property type="entry name" value="BETA-LACTAMASE-RELATED"/>
    <property type="match status" value="1"/>
</dbReference>